<evidence type="ECO:0000256" key="1">
    <source>
        <dbReference type="ARBA" id="ARBA00023054"/>
    </source>
</evidence>
<dbReference type="Pfam" id="PF03470">
    <property type="entry name" value="zf-XS"/>
    <property type="match status" value="1"/>
</dbReference>
<dbReference type="InterPro" id="IPR038588">
    <property type="entry name" value="XS_domain_sf"/>
</dbReference>
<dbReference type="Gene3D" id="3.30.70.2890">
    <property type="entry name" value="XS domain"/>
    <property type="match status" value="1"/>
</dbReference>
<feature type="domain" description="Zinc finger-XS" evidence="6">
    <location>
        <begin position="55"/>
        <end position="100"/>
    </location>
</feature>
<feature type="coiled-coil region" evidence="3">
    <location>
        <begin position="432"/>
        <end position="459"/>
    </location>
</feature>
<evidence type="ECO:0000256" key="3">
    <source>
        <dbReference type="SAM" id="Coils"/>
    </source>
</evidence>
<feature type="domain" description="XS" evidence="5">
    <location>
        <begin position="138"/>
        <end position="268"/>
    </location>
</feature>
<dbReference type="InterPro" id="IPR045177">
    <property type="entry name" value="FDM1-5/IDN2"/>
</dbReference>
<evidence type="ECO:0000259" key="5">
    <source>
        <dbReference type="Pfam" id="PF03468"/>
    </source>
</evidence>
<dbReference type="Pfam" id="PF03468">
    <property type="entry name" value="XS"/>
    <property type="match status" value="1"/>
</dbReference>
<gene>
    <name evidence="7" type="ORF">CSSPJE1EN2_LOCUS8391</name>
</gene>
<evidence type="ECO:0000313" key="8">
    <source>
        <dbReference type="Proteomes" id="UP001497522"/>
    </source>
</evidence>
<feature type="region of interest" description="Disordered" evidence="4">
    <location>
        <begin position="1"/>
        <end position="21"/>
    </location>
</feature>
<protein>
    <recommendedName>
        <fullName evidence="9">XS domain-containing protein</fullName>
    </recommendedName>
</protein>
<sequence>MSSSSGAAAASGESSHDSGDLECEEIEMYEISEATCKIDSGILVAKNSEYGMNRCPFSPSRMKKQISFRHQDLVAHATRGIGRHGKNGSLLKVGNHRALEKLYLMTAEEMHQQGDKQAPDERRRLQEQVVPGRVAKEEKRLCPWMGIIVNIDNRETHGQQEHLIGFRLAAGAADIKEKNSTLKELMSFIDRQGHQGTALITFKKDMYGLMDAEPFEKSFAAVGRGRKQWHSDKQLQLRQYCCNKKLQEFHAAGSFNIYGWQATEQDLKGHSGLLTQHLCKFSDLKTVADVMEDKDRINDQLVQNLVEDVGRRNNCLEACHEQFIVLQNLVAEVDNLCLKAEEEKRKVEEKHKQGHDALIMTLLVFTSYGIGKCKDALLQMLKARMVQKKDLEMQAQQQKTKLVLNQKQELEFQHVSEVLEVECGKIHLRGSCQDETNDIESDKKKITALESKLADLQSTYEFSDSLVSDLTNKERATNAEMKRHTKWQSWYSASSLAGGSLKLVLP</sequence>
<keyword evidence="8" id="KW-1185">Reference proteome</keyword>
<feature type="compositionally biased region" description="Low complexity" evidence="4">
    <location>
        <begin position="1"/>
        <end position="13"/>
    </location>
</feature>
<keyword evidence="1 3" id="KW-0175">Coiled coil</keyword>
<name>A0ABP1ASB5_9BRYO</name>
<dbReference type="PANTHER" id="PTHR21596">
    <property type="entry name" value="RIBONUCLEASE P SUBUNIT P38"/>
    <property type="match status" value="1"/>
</dbReference>
<feature type="coiled-coil region" evidence="3">
    <location>
        <begin position="326"/>
        <end position="353"/>
    </location>
</feature>
<reference evidence="7" key="1">
    <citation type="submission" date="2024-03" db="EMBL/GenBank/DDBJ databases">
        <authorList>
            <consortium name="ELIXIR-Norway"/>
            <consortium name="Elixir Norway"/>
        </authorList>
    </citation>
    <scope>NUCLEOTIDE SEQUENCE</scope>
</reference>
<evidence type="ECO:0000256" key="2">
    <source>
        <dbReference type="ARBA" id="ARBA00023158"/>
    </source>
</evidence>
<organism evidence="7 8">
    <name type="scientific">Sphagnum jensenii</name>
    <dbReference type="NCBI Taxonomy" id="128206"/>
    <lineage>
        <taxon>Eukaryota</taxon>
        <taxon>Viridiplantae</taxon>
        <taxon>Streptophyta</taxon>
        <taxon>Embryophyta</taxon>
        <taxon>Bryophyta</taxon>
        <taxon>Sphagnophytina</taxon>
        <taxon>Sphagnopsida</taxon>
        <taxon>Sphagnales</taxon>
        <taxon>Sphagnaceae</taxon>
        <taxon>Sphagnum</taxon>
    </lineage>
</organism>
<evidence type="ECO:0000256" key="4">
    <source>
        <dbReference type="SAM" id="MobiDB-lite"/>
    </source>
</evidence>
<dbReference type="Proteomes" id="UP001497522">
    <property type="component" value="Chromosome 15"/>
</dbReference>
<evidence type="ECO:0000313" key="7">
    <source>
        <dbReference type="EMBL" id="CAK9865396.1"/>
    </source>
</evidence>
<evidence type="ECO:0000259" key="6">
    <source>
        <dbReference type="Pfam" id="PF03470"/>
    </source>
</evidence>
<evidence type="ECO:0008006" key="9">
    <source>
        <dbReference type="Google" id="ProtNLM"/>
    </source>
</evidence>
<proteinExistence type="predicted"/>
<dbReference type="InterPro" id="IPR005381">
    <property type="entry name" value="Znf-XS_domain"/>
</dbReference>
<dbReference type="InterPro" id="IPR005380">
    <property type="entry name" value="XS_domain"/>
</dbReference>
<dbReference type="PANTHER" id="PTHR21596:SF3">
    <property type="entry name" value="FACTOR OF DNA METHYLATION 1-RELATED"/>
    <property type="match status" value="1"/>
</dbReference>
<keyword evidence="2" id="KW-0943">RNA-mediated gene silencing</keyword>
<dbReference type="EMBL" id="OZ023716">
    <property type="protein sequence ID" value="CAK9865396.1"/>
    <property type="molecule type" value="Genomic_DNA"/>
</dbReference>
<accession>A0ABP1ASB5</accession>